<comment type="caution">
    <text evidence="2">The sequence shown here is derived from an EMBL/GenBank/DDBJ whole genome shotgun (WGS) entry which is preliminary data.</text>
</comment>
<feature type="compositionally biased region" description="Basic and acidic residues" evidence="1">
    <location>
        <begin position="1"/>
        <end position="21"/>
    </location>
</feature>
<dbReference type="AlphaFoldDB" id="A0A917Q5Q7"/>
<gene>
    <name evidence="2" type="ORF">GCM10011322_11790</name>
</gene>
<keyword evidence="3" id="KW-1185">Reference proteome</keyword>
<protein>
    <submittedName>
        <fullName evidence="2">Uncharacterized protein</fullName>
    </submittedName>
</protein>
<dbReference type="Proteomes" id="UP000600449">
    <property type="component" value="Unassembled WGS sequence"/>
</dbReference>
<organism evidence="2 3">
    <name type="scientific">Salinarimonas ramus</name>
    <dbReference type="NCBI Taxonomy" id="690164"/>
    <lineage>
        <taxon>Bacteria</taxon>
        <taxon>Pseudomonadati</taxon>
        <taxon>Pseudomonadota</taxon>
        <taxon>Alphaproteobacteria</taxon>
        <taxon>Hyphomicrobiales</taxon>
        <taxon>Salinarimonadaceae</taxon>
        <taxon>Salinarimonas</taxon>
    </lineage>
</organism>
<proteinExistence type="predicted"/>
<evidence type="ECO:0000256" key="1">
    <source>
        <dbReference type="SAM" id="MobiDB-lite"/>
    </source>
</evidence>
<dbReference type="RefSeq" id="WP_188911021.1">
    <property type="nucleotide sequence ID" value="NZ_BMMF01000003.1"/>
</dbReference>
<reference evidence="2 3" key="1">
    <citation type="journal article" date="2014" name="Int. J. Syst. Evol. Microbiol.">
        <title>Complete genome sequence of Corynebacterium casei LMG S-19264T (=DSM 44701T), isolated from a smear-ripened cheese.</title>
        <authorList>
            <consortium name="US DOE Joint Genome Institute (JGI-PGF)"/>
            <person name="Walter F."/>
            <person name="Albersmeier A."/>
            <person name="Kalinowski J."/>
            <person name="Ruckert C."/>
        </authorList>
    </citation>
    <scope>NUCLEOTIDE SEQUENCE [LARGE SCALE GENOMIC DNA]</scope>
    <source>
        <strain evidence="2 3">CGMCC 1.9161</strain>
    </source>
</reference>
<evidence type="ECO:0000313" key="3">
    <source>
        <dbReference type="Proteomes" id="UP000600449"/>
    </source>
</evidence>
<accession>A0A917Q5Q7</accession>
<feature type="region of interest" description="Disordered" evidence="1">
    <location>
        <begin position="1"/>
        <end position="64"/>
    </location>
</feature>
<sequence length="64" mass="7043">MTDDKPTKPGGEPDPKDKPAPDRQQAGLTPESHTRKEQEDMIDEAMEESFPASDPPAYTVSTKD</sequence>
<name>A0A917Q5Q7_9HYPH</name>
<evidence type="ECO:0000313" key="2">
    <source>
        <dbReference type="EMBL" id="GGK26956.1"/>
    </source>
</evidence>
<dbReference type="EMBL" id="BMMF01000003">
    <property type="protein sequence ID" value="GGK26956.1"/>
    <property type="molecule type" value="Genomic_DNA"/>
</dbReference>